<dbReference type="InterPro" id="IPR006626">
    <property type="entry name" value="PbH1"/>
</dbReference>
<dbReference type="Gene3D" id="2.160.20.10">
    <property type="entry name" value="Single-stranded right-handed beta-helix, Pectin lyase-like"/>
    <property type="match status" value="3"/>
</dbReference>
<proteinExistence type="predicted"/>
<dbReference type="SMART" id="SM00710">
    <property type="entry name" value="PbH1"/>
    <property type="match status" value="6"/>
</dbReference>
<accession>A0ABY3YHW7</accession>
<organism evidence="2 3">
    <name type="scientific">Zhouia spongiae</name>
    <dbReference type="NCBI Taxonomy" id="2202721"/>
    <lineage>
        <taxon>Bacteria</taxon>
        <taxon>Pseudomonadati</taxon>
        <taxon>Bacteroidota</taxon>
        <taxon>Flavobacteriia</taxon>
        <taxon>Flavobacteriales</taxon>
        <taxon>Flavobacteriaceae</taxon>
        <taxon>Zhouia</taxon>
    </lineage>
</organism>
<dbReference type="RefSeq" id="WP_242935655.1">
    <property type="nucleotide sequence ID" value="NZ_CP094326.1"/>
</dbReference>
<gene>
    <name evidence="2" type="ORF">MQE36_09035</name>
</gene>
<protein>
    <recommendedName>
        <fullName evidence="1">Right handed beta helix domain-containing protein</fullName>
    </recommendedName>
</protein>
<evidence type="ECO:0000313" key="3">
    <source>
        <dbReference type="Proteomes" id="UP000829476"/>
    </source>
</evidence>
<sequence length="698" mass="79276">MNSIIKGCIYFILSINGTLLAQEKFFVSNNGSDSNEGTKKAPYQTINRAVNEIINNRNNGNKGEAIVYLRGGSYYFEKSVNISSDLSNITIAAFNHEQVVFHGGVSLPVDVVKDYKLSGNAKMIREIDLDKEEVPNLGNLRKVGFARPYGPSWAELFINKRPMELARWPNSGMIPLGEVIDGGAVPRQNDYNNRGGIFRYDSLRINKWKEEHDAWIAGYFMWGYADDMVGIKNIDTVHQTITTNSPTLYGFGDKKPWRQWYGVNILKELDEEGEYYIDRKNKRLYFISQNPVKNIEVSLLEEPFIHLQHAENVRIEGITFECSRGMGIAMDQTYRVTVANCVFRNLGSIGITVGQGIKPFEKYRHEGTGTPASGIVGSLQQHLYANPVFNRKSGSKNIITGCSFYQLGAGGVSLGGGDRLTLEEGHNVVENSVFYDINRIEKSYRPAVHLTGVGNQIRHCEMYNLPSMAILMHGNDHLIEYNYIHDVCLEVEDQGAVYYGRDPSERGNIIRYNFFRDIPDHYNTCAVYHDDGACGLQVFSNVFLNAGKWNALIGGGSDNVYINNIFIGSIYGIHIDNRLQNWSESLIEKNGLFEKRLKEVHYKKSPYKTAYPEIFEYFDTDPAVPKRNVFQQNNFINIQKDVIEGADAWIRFDSSNLIEEMDVFIKDRQGDDAGLNKEIKQLIKLKKIPLDSIRFLKY</sequence>
<dbReference type="Pfam" id="PF13229">
    <property type="entry name" value="Beta_helix"/>
    <property type="match status" value="1"/>
</dbReference>
<keyword evidence="3" id="KW-1185">Reference proteome</keyword>
<dbReference type="Proteomes" id="UP000829476">
    <property type="component" value="Chromosome"/>
</dbReference>
<dbReference type="InterPro" id="IPR012334">
    <property type="entry name" value="Pectin_lyas_fold"/>
</dbReference>
<dbReference type="PANTHER" id="PTHR36453:SF1">
    <property type="entry name" value="RIGHT HANDED BETA HELIX DOMAIN-CONTAINING PROTEIN"/>
    <property type="match status" value="1"/>
</dbReference>
<reference evidence="2 3" key="1">
    <citation type="journal article" date="2018" name="Int. J. Syst. Evol. Microbiol.">
        <title>Zhouia spongiae sp. nov., isolated from a marine sponge.</title>
        <authorList>
            <person name="Zhuang L."/>
            <person name="Lin B."/>
            <person name="Qin F."/>
            <person name="Luo L."/>
        </authorList>
    </citation>
    <scope>NUCLEOTIDE SEQUENCE [LARGE SCALE GENOMIC DNA]</scope>
    <source>
        <strain evidence="2 3">HN-Y44</strain>
    </source>
</reference>
<dbReference type="PANTHER" id="PTHR36453">
    <property type="entry name" value="SECRETED PROTEIN-RELATED"/>
    <property type="match status" value="1"/>
</dbReference>
<name>A0ABY3YHW7_9FLAO</name>
<feature type="domain" description="Right handed beta helix" evidence="1">
    <location>
        <begin position="394"/>
        <end position="564"/>
    </location>
</feature>
<dbReference type="SUPFAM" id="SSF51126">
    <property type="entry name" value="Pectin lyase-like"/>
    <property type="match status" value="1"/>
</dbReference>
<dbReference type="InterPro" id="IPR011050">
    <property type="entry name" value="Pectin_lyase_fold/virulence"/>
</dbReference>
<dbReference type="InterPro" id="IPR039448">
    <property type="entry name" value="Beta_helix"/>
</dbReference>
<dbReference type="EMBL" id="CP094326">
    <property type="protein sequence ID" value="UNY97241.1"/>
    <property type="molecule type" value="Genomic_DNA"/>
</dbReference>
<evidence type="ECO:0000259" key="1">
    <source>
        <dbReference type="Pfam" id="PF13229"/>
    </source>
</evidence>
<evidence type="ECO:0000313" key="2">
    <source>
        <dbReference type="EMBL" id="UNY97241.1"/>
    </source>
</evidence>